<proteinExistence type="predicted"/>
<dbReference type="AlphaFoldDB" id="X1HZL7"/>
<gene>
    <name evidence="1" type="ORF">S03H2_53803</name>
</gene>
<feature type="non-terminal residue" evidence="1">
    <location>
        <position position="1"/>
    </location>
</feature>
<organism evidence="1">
    <name type="scientific">marine sediment metagenome</name>
    <dbReference type="NCBI Taxonomy" id="412755"/>
    <lineage>
        <taxon>unclassified sequences</taxon>
        <taxon>metagenomes</taxon>
        <taxon>ecological metagenomes</taxon>
    </lineage>
</organism>
<evidence type="ECO:0000313" key="1">
    <source>
        <dbReference type="EMBL" id="GAH62480.1"/>
    </source>
</evidence>
<sequence length="39" mass="4681">GSYGRDSHIYFREDDEVETCLKRLNQKQDKSDKKEEGIY</sequence>
<accession>X1HZL7</accession>
<dbReference type="EMBL" id="BARU01034261">
    <property type="protein sequence ID" value="GAH62480.1"/>
    <property type="molecule type" value="Genomic_DNA"/>
</dbReference>
<protein>
    <submittedName>
        <fullName evidence="1">Uncharacterized protein</fullName>
    </submittedName>
</protein>
<name>X1HZL7_9ZZZZ</name>
<reference evidence="1" key="1">
    <citation type="journal article" date="2014" name="Front. Microbiol.">
        <title>High frequency of phylogenetically diverse reductive dehalogenase-homologous genes in deep subseafloor sedimentary metagenomes.</title>
        <authorList>
            <person name="Kawai M."/>
            <person name="Futagami T."/>
            <person name="Toyoda A."/>
            <person name="Takaki Y."/>
            <person name="Nishi S."/>
            <person name="Hori S."/>
            <person name="Arai W."/>
            <person name="Tsubouchi T."/>
            <person name="Morono Y."/>
            <person name="Uchiyama I."/>
            <person name="Ito T."/>
            <person name="Fujiyama A."/>
            <person name="Inagaki F."/>
            <person name="Takami H."/>
        </authorList>
    </citation>
    <scope>NUCLEOTIDE SEQUENCE</scope>
    <source>
        <strain evidence="1">Expedition CK06-06</strain>
    </source>
</reference>
<comment type="caution">
    <text evidence="1">The sequence shown here is derived from an EMBL/GenBank/DDBJ whole genome shotgun (WGS) entry which is preliminary data.</text>
</comment>